<dbReference type="InterPro" id="IPR040256">
    <property type="entry name" value="At4g02000-like"/>
</dbReference>
<feature type="domain" description="Zinc knuckle CX2CX4HX4C" evidence="3">
    <location>
        <begin position="178"/>
        <end position="222"/>
    </location>
</feature>
<feature type="region of interest" description="Disordered" evidence="1">
    <location>
        <begin position="254"/>
        <end position="302"/>
    </location>
</feature>
<feature type="domain" description="DUF4283" evidence="2">
    <location>
        <begin position="38"/>
        <end position="110"/>
    </location>
</feature>
<dbReference type="PANTHER" id="PTHR31286:SF167">
    <property type="entry name" value="OS09G0268800 PROTEIN"/>
    <property type="match status" value="1"/>
</dbReference>
<gene>
    <name evidence="4" type="ORF">CURHAP_LOCUS32435</name>
    <name evidence="5" type="ORF">ORAREDHAP_LOCUS32036</name>
</gene>
<sequence length="502" mass="56033">MMDELEEKFGSHMRLSDKERGGLRIEDGESIDVLKGSQYTLVAKVFTHKAVHREGFIGVFSRLCRGMDGVSIKEIGLRTFLIRFMSRQDKLQVLDMEPWTYRDNLVLLAETRPGTDARMVDLTTAVFWTQIHGVPLFNMTTAVARKIGSLIGQILEVDQVEGEECIGRFLRVRLRLVVEQPLMRGSFIDFLDEGLKWVTFKYEFLPEYCLICGCLGHPSRSCVEKLDAMHDAPESLQECLLAFTGLDASEDLRGRQLRTTRRKSSKKQRDNGGGHQVNSDNWRSGQGGDSVDSTSTPCRPMPVGFSLMEKIRAEREDEDRFRQMRETAWELGLLGHGTVGQQRENSTDTRVPDGPSNSSTLGKEFRCSDEDGRAIDLNAVTGPLHNDLEGGELVNTNGEGSLAAMLVEQASQGLLTQDSDPFNLGPLICNLQQGVVHGGHLHGKMGRNETEIIRADKKVCRKIPLTLEDGGGEERSPNRSFWATNHLEQVEETSLNGSPRAL</sequence>
<evidence type="ECO:0000259" key="3">
    <source>
        <dbReference type="Pfam" id="PF14392"/>
    </source>
</evidence>
<organism evidence="5 7">
    <name type="scientific">Prunus armeniaca</name>
    <name type="common">Apricot</name>
    <name type="synonym">Armeniaca vulgaris</name>
    <dbReference type="NCBI Taxonomy" id="36596"/>
    <lineage>
        <taxon>Eukaryota</taxon>
        <taxon>Viridiplantae</taxon>
        <taxon>Streptophyta</taxon>
        <taxon>Embryophyta</taxon>
        <taxon>Tracheophyta</taxon>
        <taxon>Spermatophyta</taxon>
        <taxon>Magnoliopsida</taxon>
        <taxon>eudicotyledons</taxon>
        <taxon>Gunneridae</taxon>
        <taxon>Pentapetalae</taxon>
        <taxon>rosids</taxon>
        <taxon>fabids</taxon>
        <taxon>Rosales</taxon>
        <taxon>Rosaceae</taxon>
        <taxon>Amygdaloideae</taxon>
        <taxon>Amygdaleae</taxon>
        <taxon>Prunus</taxon>
    </lineage>
</organism>
<dbReference type="Proteomes" id="UP000507245">
    <property type="component" value="Unassembled WGS sequence"/>
</dbReference>
<evidence type="ECO:0000256" key="1">
    <source>
        <dbReference type="SAM" id="MobiDB-lite"/>
    </source>
</evidence>
<dbReference type="InterPro" id="IPR025836">
    <property type="entry name" value="Zn_knuckle_CX2CX4HX4C"/>
</dbReference>
<dbReference type="EMBL" id="CAEKDK010000005">
    <property type="protein sequence ID" value="CAB4279812.1"/>
    <property type="molecule type" value="Genomic_DNA"/>
</dbReference>
<dbReference type="Pfam" id="PF14392">
    <property type="entry name" value="zf-CCHC_4"/>
    <property type="match status" value="1"/>
</dbReference>
<dbReference type="Proteomes" id="UP000507222">
    <property type="component" value="Unassembled WGS sequence"/>
</dbReference>
<accession>A0A6J5XBH3</accession>
<keyword evidence="7" id="KW-1185">Reference proteome</keyword>
<proteinExistence type="predicted"/>
<dbReference type="AlphaFoldDB" id="A0A6J5XBH3"/>
<evidence type="ECO:0000313" key="4">
    <source>
        <dbReference type="EMBL" id="CAB4279812.1"/>
    </source>
</evidence>
<evidence type="ECO:0008006" key="8">
    <source>
        <dbReference type="Google" id="ProtNLM"/>
    </source>
</evidence>
<protein>
    <recommendedName>
        <fullName evidence="8">CCHC-type domain-containing protein</fullName>
    </recommendedName>
</protein>
<dbReference type="OrthoDB" id="10551441at2759"/>
<name>A0A6J5XBH3_PRUAR</name>
<reference evidence="5 6" key="2">
    <citation type="submission" date="2020-05" db="EMBL/GenBank/DDBJ databases">
        <authorList>
            <person name="Campoy J."/>
            <person name="Schneeberger K."/>
            <person name="Spophaly S."/>
        </authorList>
    </citation>
    <scope>NUCLEOTIDE SEQUENCE [LARGE SCALE GENOMIC DNA]</scope>
    <source>
        <strain evidence="5">PruArmRojPasFocal</strain>
    </source>
</reference>
<evidence type="ECO:0000259" key="2">
    <source>
        <dbReference type="Pfam" id="PF14111"/>
    </source>
</evidence>
<evidence type="ECO:0000313" key="5">
    <source>
        <dbReference type="EMBL" id="CAB4310241.1"/>
    </source>
</evidence>
<dbReference type="Pfam" id="PF14111">
    <property type="entry name" value="DUF4283"/>
    <property type="match status" value="1"/>
</dbReference>
<feature type="compositionally biased region" description="Basic residues" evidence="1">
    <location>
        <begin position="255"/>
        <end position="266"/>
    </location>
</feature>
<evidence type="ECO:0000313" key="6">
    <source>
        <dbReference type="Proteomes" id="UP000507222"/>
    </source>
</evidence>
<dbReference type="InterPro" id="IPR025558">
    <property type="entry name" value="DUF4283"/>
</dbReference>
<evidence type="ECO:0000313" key="7">
    <source>
        <dbReference type="Proteomes" id="UP000507245"/>
    </source>
</evidence>
<reference evidence="7" key="1">
    <citation type="journal article" date="2020" name="Genome Biol.">
        <title>Gamete binning: chromosome-level and haplotype-resolved genome assembly enabled by high-throughput single-cell sequencing of gamete genomes.</title>
        <authorList>
            <person name="Campoy J.A."/>
            <person name="Sun H."/>
            <person name="Goel M."/>
            <person name="Jiao W.-B."/>
            <person name="Folz-Donahue K."/>
            <person name="Wang N."/>
            <person name="Rubio M."/>
            <person name="Liu C."/>
            <person name="Kukat C."/>
            <person name="Ruiz D."/>
            <person name="Huettel B."/>
            <person name="Schneeberger K."/>
        </authorList>
    </citation>
    <scope>NUCLEOTIDE SEQUENCE [LARGE SCALE GENOMIC DNA]</scope>
    <source>
        <strain evidence="7">cv. Rojo Pasion</strain>
    </source>
</reference>
<dbReference type="EMBL" id="CAEKKB010000005">
    <property type="protein sequence ID" value="CAB4310241.1"/>
    <property type="molecule type" value="Genomic_DNA"/>
</dbReference>
<feature type="region of interest" description="Disordered" evidence="1">
    <location>
        <begin position="339"/>
        <end position="365"/>
    </location>
</feature>
<dbReference type="PANTHER" id="PTHR31286">
    <property type="entry name" value="GLYCINE-RICH CELL WALL STRUCTURAL PROTEIN 1.8-LIKE"/>
    <property type="match status" value="1"/>
</dbReference>